<dbReference type="GO" id="GO:0033014">
    <property type="term" value="P:tetrapyrrole biosynthetic process"/>
    <property type="evidence" value="ECO:0007669"/>
    <property type="project" value="InterPro"/>
</dbReference>
<sequence length="215" mass="22761">MGGGTEIVVVRIKEGRCPSGAYCISIGRIIPRPDVVIPDGDYLVIMSPSVAYSINLSNVVKKFKCVICVGPSTAEAVGNCIVPREYTSYGVARLLKELAPGRVVVLRSSAGNEVLKTLVPNVIEVPVYDIVLDRDRIEEAAKAIVMAKAVVFTSSTAVEAVAKAVDLTGKTVVAIGAVTSQKLTQLGIPHITAGEATIEEAVKTAKKELELFKPK</sequence>
<evidence type="ECO:0000313" key="3">
    <source>
        <dbReference type="Proteomes" id="UP000002595"/>
    </source>
</evidence>
<organism evidence="2 3">
    <name type="scientific">Pyrobaculum islandicum (strain DSM 4184 / JCM 9189 / GEO3)</name>
    <dbReference type="NCBI Taxonomy" id="384616"/>
    <lineage>
        <taxon>Archaea</taxon>
        <taxon>Thermoproteota</taxon>
        <taxon>Thermoprotei</taxon>
        <taxon>Thermoproteales</taxon>
        <taxon>Thermoproteaceae</taxon>
        <taxon>Pyrobaculum</taxon>
    </lineage>
</organism>
<dbReference type="Proteomes" id="UP000002595">
    <property type="component" value="Chromosome"/>
</dbReference>
<dbReference type="GO" id="GO:0004852">
    <property type="term" value="F:uroporphyrinogen-III synthase activity"/>
    <property type="evidence" value="ECO:0007669"/>
    <property type="project" value="InterPro"/>
</dbReference>
<gene>
    <name evidence="2" type="ordered locus">Pisl_0116</name>
</gene>
<evidence type="ECO:0000259" key="1">
    <source>
        <dbReference type="Pfam" id="PF02602"/>
    </source>
</evidence>
<dbReference type="OrthoDB" id="15395at2157"/>
<dbReference type="KEGG" id="pis:Pisl_0116"/>
<name>A1RQR7_PYRIL</name>
<dbReference type="InterPro" id="IPR003754">
    <property type="entry name" value="4pyrrol_synth_uPrphyn_synth"/>
</dbReference>
<dbReference type="CDD" id="cd06578">
    <property type="entry name" value="HemD"/>
    <property type="match status" value="1"/>
</dbReference>
<proteinExistence type="predicted"/>
<protein>
    <submittedName>
        <fullName evidence="2">Uroporphyrinogen III synthase HEM4</fullName>
    </submittedName>
</protein>
<dbReference type="InterPro" id="IPR036108">
    <property type="entry name" value="4pyrrol_syn_uPrphyn_synt_sf"/>
</dbReference>
<reference evidence="2" key="1">
    <citation type="submission" date="2006-12" db="EMBL/GenBank/DDBJ databases">
        <title>Complete sequence of Pyrobaculum islandicum DSM 4184.</title>
        <authorList>
            <person name="Copeland A."/>
            <person name="Lucas S."/>
            <person name="Lapidus A."/>
            <person name="Barry K."/>
            <person name="Detter J.C."/>
            <person name="Glavina del Rio T."/>
            <person name="Dalin E."/>
            <person name="Tice H."/>
            <person name="Pitluck S."/>
            <person name="Meincke L."/>
            <person name="Brettin T."/>
            <person name="Bruce D."/>
            <person name="Han C."/>
            <person name="Tapia R."/>
            <person name="Gilna P."/>
            <person name="Schmutz J."/>
            <person name="Larimer F."/>
            <person name="Land M."/>
            <person name="Hauser L."/>
            <person name="Kyrpides N."/>
            <person name="Mikhailova N."/>
            <person name="Cozen A.E."/>
            <person name="Fitz-Gibbon S.T."/>
            <person name="House C.H."/>
            <person name="Saltikov C."/>
            <person name="Lowe T."/>
            <person name="Richardson P."/>
        </authorList>
    </citation>
    <scope>NUCLEOTIDE SEQUENCE [LARGE SCALE GENOMIC DNA]</scope>
    <source>
        <strain evidence="2">DSM 4184</strain>
    </source>
</reference>
<keyword evidence="3" id="KW-1185">Reference proteome</keyword>
<dbReference type="Pfam" id="PF02602">
    <property type="entry name" value="HEM4"/>
    <property type="match status" value="1"/>
</dbReference>
<accession>A1RQR7</accession>
<dbReference type="AlphaFoldDB" id="A1RQR7"/>
<dbReference type="GeneID" id="4617563"/>
<evidence type="ECO:0000313" key="2">
    <source>
        <dbReference type="EMBL" id="ABL87299.1"/>
    </source>
</evidence>
<dbReference type="RefSeq" id="WP_011761876.1">
    <property type="nucleotide sequence ID" value="NC_008701.1"/>
</dbReference>
<dbReference type="EMBL" id="CP000504">
    <property type="protein sequence ID" value="ABL87299.1"/>
    <property type="molecule type" value="Genomic_DNA"/>
</dbReference>
<dbReference type="HOGENOM" id="CLU_1307863_0_0_2"/>
<dbReference type="Gene3D" id="3.40.50.10090">
    <property type="match status" value="1"/>
</dbReference>
<dbReference type="SUPFAM" id="SSF69618">
    <property type="entry name" value="HemD-like"/>
    <property type="match status" value="1"/>
</dbReference>
<feature type="domain" description="Tetrapyrrole biosynthesis uroporphyrinogen III synthase" evidence="1">
    <location>
        <begin position="39"/>
        <end position="202"/>
    </location>
</feature>
<dbReference type="eggNOG" id="arCOG02048">
    <property type="taxonomic scope" value="Archaea"/>
</dbReference>
<dbReference type="STRING" id="384616.Pisl_0116"/>